<dbReference type="Gene3D" id="1.10.10.10">
    <property type="entry name" value="Winged helix-like DNA-binding domain superfamily/Winged helix DNA-binding domain"/>
    <property type="match status" value="1"/>
</dbReference>
<feature type="domain" description="HTH lysR-type" evidence="6">
    <location>
        <begin position="2"/>
        <end position="59"/>
    </location>
</feature>
<reference evidence="7 8" key="1">
    <citation type="journal article" date="2019" name="Int. J. Syst. Evol. Microbiol.">
        <title>The Global Catalogue of Microorganisms (GCM) 10K type strain sequencing project: providing services to taxonomists for standard genome sequencing and annotation.</title>
        <authorList>
            <consortium name="The Broad Institute Genomics Platform"/>
            <consortium name="The Broad Institute Genome Sequencing Center for Infectious Disease"/>
            <person name="Wu L."/>
            <person name="Ma J."/>
        </authorList>
    </citation>
    <scope>NUCLEOTIDE SEQUENCE [LARGE SCALE GENOMIC DNA]</scope>
    <source>
        <strain evidence="7 8">JCM 14718</strain>
    </source>
</reference>
<gene>
    <name evidence="7" type="ORF">GCM10009765_22180</name>
</gene>
<dbReference type="PANTHER" id="PTHR30126">
    <property type="entry name" value="HTH-TYPE TRANSCRIPTIONAL REGULATOR"/>
    <property type="match status" value="1"/>
</dbReference>
<evidence type="ECO:0000256" key="5">
    <source>
        <dbReference type="SAM" id="SignalP"/>
    </source>
</evidence>
<sequence>MIDPRRLRVLQALATSGSVVAAAASLHLTPPAVSQQLQALEREVGTPLVDRAGRQLALTAAGRLLAVHAERISAQLRQAESDLAGLTGRVTGRVRIAAFQSVIGVLVAPALRQLAVTHPAVRPVVVERYGPAVETALRLGDLDIVMTEYDTQTAEPVVKGCGLRRLMFDPYQLIVPPGWPAVVESVADLADRSWVAGPPGTACDQALDRLATESGVAPMVQDVCVEFPSVLALVAAGRGAAIVPNSTLAASVIGDAVTRTRARIGGRQIAAFYRKKNNNPDPATRTVLNTLGEMAATALER</sequence>
<dbReference type="PROSITE" id="PS50931">
    <property type="entry name" value="HTH_LYSR"/>
    <property type="match status" value="1"/>
</dbReference>
<evidence type="ECO:0000313" key="7">
    <source>
        <dbReference type="EMBL" id="GAA1672372.1"/>
    </source>
</evidence>
<dbReference type="InterPro" id="IPR036390">
    <property type="entry name" value="WH_DNA-bd_sf"/>
</dbReference>
<evidence type="ECO:0000256" key="4">
    <source>
        <dbReference type="ARBA" id="ARBA00023163"/>
    </source>
</evidence>
<dbReference type="PRINTS" id="PR00039">
    <property type="entry name" value="HTHLYSR"/>
</dbReference>
<feature type="signal peptide" evidence="5">
    <location>
        <begin position="1"/>
        <end position="21"/>
    </location>
</feature>
<protein>
    <submittedName>
        <fullName evidence="7">LysR family transcriptional regulator</fullName>
    </submittedName>
</protein>
<comment type="caution">
    <text evidence="7">The sequence shown here is derived from an EMBL/GenBank/DDBJ whole genome shotgun (WGS) entry which is preliminary data.</text>
</comment>
<comment type="similarity">
    <text evidence="1">Belongs to the LysR transcriptional regulatory family.</text>
</comment>
<accession>A0ABN2GJM8</accession>
<dbReference type="SUPFAM" id="SSF53850">
    <property type="entry name" value="Periplasmic binding protein-like II"/>
    <property type="match status" value="1"/>
</dbReference>
<name>A0ABN2GJM8_9ACTN</name>
<proteinExistence type="inferred from homology"/>
<dbReference type="InterPro" id="IPR036388">
    <property type="entry name" value="WH-like_DNA-bd_sf"/>
</dbReference>
<organism evidence="7 8">
    <name type="scientific">Fodinicola feengrottensis</name>
    <dbReference type="NCBI Taxonomy" id="435914"/>
    <lineage>
        <taxon>Bacteria</taxon>
        <taxon>Bacillati</taxon>
        <taxon>Actinomycetota</taxon>
        <taxon>Actinomycetes</taxon>
        <taxon>Mycobacteriales</taxon>
        <taxon>Fodinicola</taxon>
    </lineage>
</organism>
<dbReference type="Gene3D" id="3.40.190.10">
    <property type="entry name" value="Periplasmic binding protein-like II"/>
    <property type="match status" value="2"/>
</dbReference>
<dbReference type="Pfam" id="PF03466">
    <property type="entry name" value="LysR_substrate"/>
    <property type="match status" value="1"/>
</dbReference>
<dbReference type="SUPFAM" id="SSF46785">
    <property type="entry name" value="Winged helix' DNA-binding domain"/>
    <property type="match status" value="1"/>
</dbReference>
<keyword evidence="8" id="KW-1185">Reference proteome</keyword>
<keyword evidence="2" id="KW-0805">Transcription regulation</keyword>
<dbReference type="InterPro" id="IPR005119">
    <property type="entry name" value="LysR_subst-bd"/>
</dbReference>
<feature type="chain" id="PRO_5047119608" evidence="5">
    <location>
        <begin position="22"/>
        <end position="301"/>
    </location>
</feature>
<dbReference type="EMBL" id="BAAANY010000008">
    <property type="protein sequence ID" value="GAA1672372.1"/>
    <property type="molecule type" value="Genomic_DNA"/>
</dbReference>
<dbReference type="Pfam" id="PF00126">
    <property type="entry name" value="HTH_1"/>
    <property type="match status" value="1"/>
</dbReference>
<dbReference type="PANTHER" id="PTHR30126:SF40">
    <property type="entry name" value="HTH-TYPE TRANSCRIPTIONAL REGULATOR GLTR"/>
    <property type="match status" value="1"/>
</dbReference>
<dbReference type="InterPro" id="IPR000847">
    <property type="entry name" value="LysR_HTH_N"/>
</dbReference>
<keyword evidence="3" id="KW-0238">DNA-binding</keyword>
<dbReference type="Proteomes" id="UP001500618">
    <property type="component" value="Unassembled WGS sequence"/>
</dbReference>
<evidence type="ECO:0000313" key="8">
    <source>
        <dbReference type="Proteomes" id="UP001500618"/>
    </source>
</evidence>
<evidence type="ECO:0000256" key="2">
    <source>
        <dbReference type="ARBA" id="ARBA00023015"/>
    </source>
</evidence>
<evidence type="ECO:0000256" key="3">
    <source>
        <dbReference type="ARBA" id="ARBA00023125"/>
    </source>
</evidence>
<evidence type="ECO:0000259" key="6">
    <source>
        <dbReference type="PROSITE" id="PS50931"/>
    </source>
</evidence>
<evidence type="ECO:0000256" key="1">
    <source>
        <dbReference type="ARBA" id="ARBA00009437"/>
    </source>
</evidence>
<keyword evidence="5" id="KW-0732">Signal</keyword>
<keyword evidence="4" id="KW-0804">Transcription</keyword>
<dbReference type="RefSeq" id="WP_163572266.1">
    <property type="nucleotide sequence ID" value="NZ_BAAANY010000008.1"/>
</dbReference>